<keyword evidence="1" id="KW-0614">Plasmid</keyword>
<dbReference type="OrthoDB" id="246701at2"/>
<dbReference type="GeneID" id="39472102"/>
<sequence length="180" mass="19988">MRATRQAFFLLGLLVVGLVFLTASGPGWHEAWCLLVLPGRSAPTAKTRLLACSNIEQDFEAFDAVDTPASENGWSVLSPRGDKAVVRVRLRKSTEGAVFYPRLRGPGAVIAVNEAMGDMRRELFRMSRTDAGWTAIGEQQSLCLRCVENGWSDEEFEVTVEIELQGQGAQLWHKDNIVFF</sequence>
<evidence type="ECO:0000313" key="1">
    <source>
        <dbReference type="EMBL" id="QAZ69612.1"/>
    </source>
</evidence>
<evidence type="ECO:0000313" key="2">
    <source>
        <dbReference type="Proteomes" id="UP000293296"/>
    </source>
</evidence>
<protein>
    <submittedName>
        <fullName evidence="1">Uncharacterized protein</fullName>
    </submittedName>
</protein>
<dbReference type="AlphaFoldDB" id="A0A4V0YRF4"/>
<name>A0A4V0YRF4_9BACT</name>
<proteinExistence type="predicted"/>
<dbReference type="EMBL" id="CP026539">
    <property type="protein sequence ID" value="QAZ69612.1"/>
    <property type="molecule type" value="Genomic_DNA"/>
</dbReference>
<geneLocation type="plasmid" evidence="2">
    <name>pdcar1</name>
</geneLocation>
<dbReference type="KEGG" id="dcb:C3Y92_20285"/>
<keyword evidence="2" id="KW-1185">Reference proteome</keyword>
<accession>A0A4V0YRF4</accession>
<dbReference type="RefSeq" id="WP_129356066.1">
    <property type="nucleotide sequence ID" value="NZ_CP026539.1"/>
</dbReference>
<organism evidence="1 2">
    <name type="scientific">Solidesulfovibrio carbinolicus</name>
    <dbReference type="NCBI Taxonomy" id="296842"/>
    <lineage>
        <taxon>Bacteria</taxon>
        <taxon>Pseudomonadati</taxon>
        <taxon>Thermodesulfobacteriota</taxon>
        <taxon>Desulfovibrionia</taxon>
        <taxon>Desulfovibrionales</taxon>
        <taxon>Desulfovibrionaceae</taxon>
        <taxon>Solidesulfovibrio</taxon>
    </lineage>
</organism>
<dbReference type="Proteomes" id="UP000293296">
    <property type="component" value="Plasmid pDCAR1"/>
</dbReference>
<reference evidence="1 2" key="1">
    <citation type="submission" date="2018-02" db="EMBL/GenBank/DDBJ databases">
        <title>Genome sequence of Desulfovibrio carbinolicus DSM 3852.</title>
        <authorList>
            <person name="Wilbanks E."/>
            <person name="Skennerton C.T."/>
            <person name="Orphan V.J."/>
        </authorList>
    </citation>
    <scope>NUCLEOTIDE SEQUENCE [LARGE SCALE GENOMIC DNA]</scope>
    <source>
        <strain evidence="1 2">DSM 3852</strain>
        <plasmid evidence="2">pdcar1</plasmid>
    </source>
</reference>
<gene>
    <name evidence="1" type="ORF">C3Y92_20285</name>
</gene>